<dbReference type="EMBL" id="FP565575">
    <property type="protein sequence ID" value="CBE67890.1"/>
    <property type="molecule type" value="Genomic_DNA"/>
</dbReference>
<dbReference type="InterPro" id="IPR033130">
    <property type="entry name" value="RNase_T2_His_AS_2"/>
</dbReference>
<name>D5MM04_METO1</name>
<feature type="signal peptide" evidence="3">
    <location>
        <begin position="1"/>
        <end position="22"/>
    </location>
</feature>
<dbReference type="GO" id="GO:0003723">
    <property type="term" value="F:RNA binding"/>
    <property type="evidence" value="ECO:0007669"/>
    <property type="project" value="InterPro"/>
</dbReference>
<evidence type="ECO:0000256" key="3">
    <source>
        <dbReference type="SAM" id="SignalP"/>
    </source>
</evidence>
<comment type="similarity">
    <text evidence="1 2">Belongs to the RNase T2 family.</text>
</comment>
<feature type="chain" id="PRO_5003074318" evidence="3">
    <location>
        <begin position="23"/>
        <end position="320"/>
    </location>
</feature>
<dbReference type="STRING" id="671143.DAMO_0829"/>
<evidence type="ECO:0000313" key="5">
    <source>
        <dbReference type="Proteomes" id="UP000006898"/>
    </source>
</evidence>
<dbReference type="HOGENOM" id="CLU_066430_0_0_0"/>
<sequence length="320" mass="34837">MRAKAVIASLLFTWGYGSTAYAFETAGGEFLARKSCAAVQSIKTGKNPGRIKLRVDDRYPVTGLNEPNGTYVQIQVAGARPERRWVKRTCGTLNPGPVEPTAEQYVLAISWQPAFCETKPDKTECKTQTSGRFDADHFALHGLWPQPKGNIFCGVSTADRVHSEQGKWDKLPEPDLSAETRARLSEAMPGTASNLQRHEFTKHGTCFPGNADSYFGVSLALLQQINASRLRDLMATHIGATVSSADITREFEQSFGAGAGAALGVHCVDDQNSHRTLIGEIRVNLKGTLKETTRLQDVLDRSMRAVSDCSKGIVDPVGLN</sequence>
<dbReference type="SUPFAM" id="SSF55895">
    <property type="entry name" value="Ribonuclease Rh-like"/>
    <property type="match status" value="1"/>
</dbReference>
<dbReference type="KEGG" id="mox:DAMO_0829"/>
<evidence type="ECO:0000313" key="4">
    <source>
        <dbReference type="EMBL" id="CBE67890.1"/>
    </source>
</evidence>
<dbReference type="eggNOG" id="COG3719">
    <property type="taxonomic scope" value="Bacteria"/>
</dbReference>
<dbReference type="PROSITE" id="PS00530">
    <property type="entry name" value="RNASE_T2_1"/>
    <property type="match status" value="1"/>
</dbReference>
<evidence type="ECO:0000256" key="1">
    <source>
        <dbReference type="ARBA" id="ARBA00007469"/>
    </source>
</evidence>
<protein>
    <submittedName>
        <fullName evidence="4">Ribonuclease T2</fullName>
    </submittedName>
</protein>
<keyword evidence="3" id="KW-0732">Signal</keyword>
<dbReference type="InterPro" id="IPR001568">
    <property type="entry name" value="RNase_T2-like"/>
</dbReference>
<dbReference type="PANTHER" id="PTHR11240:SF22">
    <property type="entry name" value="RIBONUCLEASE T2"/>
    <property type="match status" value="1"/>
</dbReference>
<dbReference type="InterPro" id="IPR018188">
    <property type="entry name" value="RNase_T2_His_AS_1"/>
</dbReference>
<dbReference type="PROSITE" id="PS00531">
    <property type="entry name" value="RNASE_T2_2"/>
    <property type="match status" value="1"/>
</dbReference>
<dbReference type="Proteomes" id="UP000006898">
    <property type="component" value="Chromosome"/>
</dbReference>
<proteinExistence type="inferred from homology"/>
<accession>D5MM04</accession>
<dbReference type="PANTHER" id="PTHR11240">
    <property type="entry name" value="RIBONUCLEASE T2"/>
    <property type="match status" value="1"/>
</dbReference>
<dbReference type="GO" id="GO:0033897">
    <property type="term" value="F:ribonuclease T2 activity"/>
    <property type="evidence" value="ECO:0007669"/>
    <property type="project" value="InterPro"/>
</dbReference>
<reference evidence="4 5" key="1">
    <citation type="journal article" date="2010" name="Nature">
        <title>Nitrite-driven anaerobic methane oxidation by oxygenic bacteria.</title>
        <authorList>
            <person name="Ettwig K.F."/>
            <person name="Butler M.K."/>
            <person name="Le Paslier D."/>
            <person name="Pelletier E."/>
            <person name="Mangenot S."/>
            <person name="Kuypers M.M.M."/>
            <person name="Schreiber F."/>
            <person name="Dutilh B.E."/>
            <person name="Zedelius J."/>
            <person name="de Beer D."/>
            <person name="Gloerich J."/>
            <person name="Wessels H.J.C.T."/>
            <person name="van Allen T."/>
            <person name="Luesken F."/>
            <person name="Wu M."/>
            <person name="van de Pas-Schoonen K.T."/>
            <person name="Op den Camp H.J.M."/>
            <person name="Janssen-Megens E.M."/>
            <person name="Francoijs K-J."/>
            <person name="Stunnenberg H."/>
            <person name="Weissenbach J."/>
            <person name="Jetten M.S.M."/>
            <person name="Strous M."/>
        </authorList>
    </citation>
    <scope>NUCLEOTIDE SEQUENCE [LARGE SCALE GENOMIC DNA]</scope>
</reference>
<dbReference type="Pfam" id="PF00445">
    <property type="entry name" value="Ribonuclease_T2"/>
    <property type="match status" value="1"/>
</dbReference>
<dbReference type="GO" id="GO:0006401">
    <property type="term" value="P:RNA catabolic process"/>
    <property type="evidence" value="ECO:0007669"/>
    <property type="project" value="UniProtKB-ARBA"/>
</dbReference>
<dbReference type="AlphaFoldDB" id="D5MM04"/>
<dbReference type="PATRIC" id="fig|671143.5.peg.719"/>
<organism evidence="4 5">
    <name type="scientific">Methylomirabilis oxygeniifera</name>
    <dbReference type="NCBI Taxonomy" id="671143"/>
    <lineage>
        <taxon>Bacteria</taxon>
        <taxon>Candidatus Methylomirabilota</taxon>
        <taxon>Candidatus Methylomirabilia</taxon>
        <taxon>Candidatus Methylomirabilales</taxon>
        <taxon>Candidatus Methylomirabilaceae</taxon>
        <taxon>Candidatus Methylomirabilis</taxon>
    </lineage>
</organism>
<dbReference type="InterPro" id="IPR036430">
    <property type="entry name" value="RNase_T2-like_sf"/>
</dbReference>
<evidence type="ECO:0000256" key="2">
    <source>
        <dbReference type="RuleBase" id="RU004328"/>
    </source>
</evidence>
<gene>
    <name evidence="4" type="ORF">DAMO_0829</name>
</gene>
<dbReference type="Gene3D" id="3.90.730.10">
    <property type="entry name" value="Ribonuclease T2-like"/>
    <property type="match status" value="1"/>
</dbReference>